<dbReference type="InterPro" id="IPR052944">
    <property type="entry name" value="Sporulation_related"/>
</dbReference>
<keyword evidence="3" id="KW-0614">Plasmid</keyword>
<keyword evidence="4" id="KW-1185">Reference proteome</keyword>
<name>A0ABN6LGI6_9BACT</name>
<dbReference type="Pfam" id="PF17131">
    <property type="entry name" value="LolA_like"/>
    <property type="match status" value="1"/>
</dbReference>
<dbReference type="PANTHER" id="PTHR37507">
    <property type="entry name" value="SPORULATION PROTEIN YDCC"/>
    <property type="match status" value="1"/>
</dbReference>
<dbReference type="EMBL" id="AP025293">
    <property type="protein sequence ID" value="BDD00447.1"/>
    <property type="molecule type" value="Genomic_DNA"/>
</dbReference>
<protein>
    <recommendedName>
        <fullName evidence="2">Uncharacterized protein TP-0789 domain-containing protein</fullName>
    </recommendedName>
</protein>
<dbReference type="InterPro" id="IPR033399">
    <property type="entry name" value="TP_0789-like"/>
</dbReference>
<keyword evidence="1" id="KW-0732">Signal</keyword>
<dbReference type="RefSeq" id="WP_338398323.1">
    <property type="nucleotide sequence ID" value="NZ_AP025293.1"/>
</dbReference>
<dbReference type="CDD" id="cd16329">
    <property type="entry name" value="LolA_like"/>
    <property type="match status" value="1"/>
</dbReference>
<feature type="signal peptide" evidence="1">
    <location>
        <begin position="1"/>
        <end position="17"/>
    </location>
</feature>
<proteinExistence type="predicted"/>
<geneLocation type="plasmid" evidence="3 4">
    <name>pPP1</name>
</geneLocation>
<feature type="chain" id="PRO_5045783474" description="Uncharacterized protein TP-0789 domain-containing protein" evidence="1">
    <location>
        <begin position="18"/>
        <end position="244"/>
    </location>
</feature>
<evidence type="ECO:0000259" key="2">
    <source>
        <dbReference type="Pfam" id="PF17131"/>
    </source>
</evidence>
<gene>
    <name evidence="3" type="ORF">PEPS_27270</name>
</gene>
<reference evidence="3 4" key="1">
    <citation type="submission" date="2021-12" db="EMBL/GenBank/DDBJ databases">
        <title>Genome sequencing of bacteria with rrn-lacking chromosome and rrn-plasmid.</title>
        <authorList>
            <person name="Anda M."/>
            <person name="Iwasaki W."/>
        </authorList>
    </citation>
    <scope>NUCLEOTIDE SEQUENCE [LARGE SCALE GENOMIC DNA]</scope>
    <source>
        <strain evidence="3 4">NBRC 101262</strain>
        <plasmid evidence="3 4">pPP1</plasmid>
    </source>
</reference>
<dbReference type="Proteomes" id="UP001354989">
    <property type="component" value="Plasmid pPP1"/>
</dbReference>
<sequence>MKYILFIACFWATSVLAQAPSAVEIIKKVDSNMFTSTKISESSMVIYGKRRDRTITSLSYSRGEDESYSEYLSPAREKGTKMLKLKDRLWIYSPSTDRIIQISGHMLRQSLMGSDVSYEDMMQERKLAEAYESKIIKEEEIDGRKSWLIELLAKYDDLTYQKMHLWVDQAYFVPLKEDLYAKSGQLLKTIAFSDIQQVGNKYFPMKMNYKDALKEGKGTDFITNKLQCDVPIPEHVFNKGNLKK</sequence>
<evidence type="ECO:0000313" key="3">
    <source>
        <dbReference type="EMBL" id="BDD00447.1"/>
    </source>
</evidence>
<accession>A0ABN6LGI6</accession>
<evidence type="ECO:0000256" key="1">
    <source>
        <dbReference type="SAM" id="SignalP"/>
    </source>
</evidence>
<organism evidence="3 4">
    <name type="scientific">Persicobacter psychrovividus</name>
    <dbReference type="NCBI Taxonomy" id="387638"/>
    <lineage>
        <taxon>Bacteria</taxon>
        <taxon>Pseudomonadati</taxon>
        <taxon>Bacteroidota</taxon>
        <taxon>Cytophagia</taxon>
        <taxon>Cytophagales</taxon>
        <taxon>Persicobacteraceae</taxon>
        <taxon>Persicobacter</taxon>
    </lineage>
</organism>
<dbReference type="PANTHER" id="PTHR37507:SF2">
    <property type="entry name" value="SPORULATION PROTEIN YDCC"/>
    <property type="match status" value="1"/>
</dbReference>
<feature type="domain" description="Uncharacterized protein TP-0789" evidence="2">
    <location>
        <begin position="63"/>
        <end position="244"/>
    </location>
</feature>
<evidence type="ECO:0000313" key="4">
    <source>
        <dbReference type="Proteomes" id="UP001354989"/>
    </source>
</evidence>
<dbReference type="Gene3D" id="2.50.20.10">
    <property type="entry name" value="Lipoprotein localisation LolA/LolB/LppX"/>
    <property type="match status" value="1"/>
</dbReference>